<proteinExistence type="predicted"/>
<keyword evidence="2" id="KW-1185">Reference proteome</keyword>
<dbReference type="AlphaFoldDB" id="A0A2U2N962"/>
<evidence type="ECO:0000313" key="2">
    <source>
        <dbReference type="Proteomes" id="UP000245876"/>
    </source>
</evidence>
<comment type="caution">
    <text evidence="1">The sequence shown here is derived from an EMBL/GenBank/DDBJ whole genome shotgun (WGS) entry which is preliminary data.</text>
</comment>
<sequence>MESVSRQTGLPVAVVEQIYEPIRKEKEAAAAVASAERSMWQAENRILREQRPCPLCRTGHAESFDSDVYIASGVRKKNGKRGGFWCHPYYCECSNRRCIARNLYPSDSEVEALERFLAGDFLHKNDFIDSQDGTRYGYTKYGDEQLLVDLLREWSPEQVKRLGADPQLVDTLALQRTLDRMGSKSVDVFDTTLLCPKCGMRGEYRKAVNPQTHAKTWWRVGCPHCKTRTRNAFPYKKWAGQAFETGDLNRTIEWYKQSADAHN</sequence>
<evidence type="ECO:0000313" key="1">
    <source>
        <dbReference type="EMBL" id="PWG65691.1"/>
    </source>
</evidence>
<accession>A0A2U2N962</accession>
<reference evidence="1 2" key="1">
    <citation type="journal article" date="2018" name="Int. J. Syst. Evol. Microbiol.">
        <title>Bifidobacterium callitrichidarum sp. nov. from the faeces of the emperor tamarin (Saguinus imperator).</title>
        <authorList>
            <person name="Modesto M."/>
            <person name="Michelini S."/>
            <person name="Sansosti M.C."/>
            <person name="De Filippo C."/>
            <person name="Cavalieri D."/>
            <person name="Qvirist L."/>
            <person name="Andlid T."/>
            <person name="Spiezio C."/>
            <person name="Sandri C."/>
            <person name="Pascarelli S."/>
            <person name="Sgorbati B."/>
            <person name="Mattarelli P."/>
        </authorList>
    </citation>
    <scope>NUCLEOTIDE SEQUENCE [LARGE SCALE GENOMIC DNA]</scope>
    <source>
        <strain evidence="1 2">TRI 5</strain>
    </source>
</reference>
<gene>
    <name evidence="1" type="ORF">DF196_06515</name>
</gene>
<dbReference type="Proteomes" id="UP000245876">
    <property type="component" value="Unassembled WGS sequence"/>
</dbReference>
<dbReference type="EMBL" id="QFFM01000012">
    <property type="protein sequence ID" value="PWG65691.1"/>
    <property type="molecule type" value="Genomic_DNA"/>
</dbReference>
<protein>
    <submittedName>
        <fullName evidence="1">Uncharacterized protein</fullName>
    </submittedName>
</protein>
<name>A0A2U2N962_9BIFI</name>
<organism evidence="1 2">
    <name type="scientific">Bifidobacterium callitrichidarum</name>
    <dbReference type="NCBI Taxonomy" id="2052941"/>
    <lineage>
        <taxon>Bacteria</taxon>
        <taxon>Bacillati</taxon>
        <taxon>Actinomycetota</taxon>
        <taxon>Actinomycetes</taxon>
        <taxon>Bifidobacteriales</taxon>
        <taxon>Bifidobacteriaceae</taxon>
        <taxon>Bifidobacterium</taxon>
    </lineage>
</organism>